<feature type="region of interest" description="Disordered" evidence="1">
    <location>
        <begin position="28"/>
        <end position="87"/>
    </location>
</feature>
<dbReference type="Proteomes" id="UP000190675">
    <property type="component" value="Chromosome I"/>
</dbReference>
<protein>
    <submittedName>
        <fullName evidence="3">Uncharacterized protein</fullName>
    </submittedName>
</protein>
<keyword evidence="2" id="KW-0472">Membrane</keyword>
<proteinExistence type="predicted"/>
<dbReference type="EMBL" id="LT670818">
    <property type="protein sequence ID" value="SHG09481.1"/>
    <property type="molecule type" value="Genomic_DNA"/>
</dbReference>
<gene>
    <name evidence="3" type="ORF">SAMN05444169_0502</name>
</gene>
<dbReference type="AlphaFoldDB" id="A0A1M5H0E7"/>
<evidence type="ECO:0000313" key="3">
    <source>
        <dbReference type="EMBL" id="SHG09481.1"/>
    </source>
</evidence>
<evidence type="ECO:0000256" key="2">
    <source>
        <dbReference type="SAM" id="Phobius"/>
    </source>
</evidence>
<evidence type="ECO:0000313" key="4">
    <source>
        <dbReference type="Proteomes" id="UP000190675"/>
    </source>
</evidence>
<reference evidence="3 4" key="1">
    <citation type="submission" date="2016-11" db="EMBL/GenBank/DDBJ databases">
        <authorList>
            <person name="Jaros S."/>
            <person name="Januszkiewicz K."/>
            <person name="Wedrychowicz H."/>
        </authorList>
    </citation>
    <scope>NUCLEOTIDE SEQUENCE [LARGE SCALE GENOMIC DNA]</scope>
    <source>
        <strain evidence="3 4">GAS242</strain>
    </source>
</reference>
<organism evidence="3 4">
    <name type="scientific">Bradyrhizobium erythrophlei</name>
    <dbReference type="NCBI Taxonomy" id="1437360"/>
    <lineage>
        <taxon>Bacteria</taxon>
        <taxon>Pseudomonadati</taxon>
        <taxon>Pseudomonadota</taxon>
        <taxon>Alphaproteobacteria</taxon>
        <taxon>Hyphomicrobiales</taxon>
        <taxon>Nitrobacteraceae</taxon>
        <taxon>Bradyrhizobium</taxon>
    </lineage>
</organism>
<sequence length="87" mass="8482">MTGAMVAFGVAVAGTSMICYALMTRADRGKRNRRSVGDTSIDGASTSGGEGWAVVSWFGGDHSTTDSSGNPSDFGGADSGGGGGGGD</sequence>
<keyword evidence="2" id="KW-0812">Transmembrane</keyword>
<dbReference type="RefSeq" id="WP_079564486.1">
    <property type="nucleotide sequence ID" value="NZ_LT670818.1"/>
</dbReference>
<name>A0A1M5H0E7_9BRAD</name>
<keyword evidence="2" id="KW-1133">Transmembrane helix</keyword>
<evidence type="ECO:0000256" key="1">
    <source>
        <dbReference type="SAM" id="MobiDB-lite"/>
    </source>
</evidence>
<feature type="transmembrane region" description="Helical" evidence="2">
    <location>
        <begin position="6"/>
        <end position="23"/>
    </location>
</feature>
<feature type="compositionally biased region" description="Gly residues" evidence="1">
    <location>
        <begin position="77"/>
        <end position="87"/>
    </location>
</feature>
<accession>A0A1M5H0E7</accession>